<name>A0A5S5DMM2_9SPHI</name>
<dbReference type="InterPro" id="IPR058512">
    <property type="entry name" value="DUF8199"/>
</dbReference>
<sequence length="142" mass="16173">MKKLFVIFLSMLYLVLSTGFIQYSHMCKGMAVKLYSLTNSNTHVDSDKPCPICSNKNKELKEKKKGCCKHETKIVKVDNAAHKYSGFDLSVKFWGEAIPNETLGALFEFSGIYPEPSKPTYRSTKIPIRGNPLYILHCVYRI</sequence>
<organism evidence="1 2">
    <name type="scientific">Sphingobacterium allocomposti</name>
    <dbReference type="NCBI Taxonomy" id="415956"/>
    <lineage>
        <taxon>Bacteria</taxon>
        <taxon>Pseudomonadati</taxon>
        <taxon>Bacteroidota</taxon>
        <taxon>Sphingobacteriia</taxon>
        <taxon>Sphingobacteriales</taxon>
        <taxon>Sphingobacteriaceae</taxon>
        <taxon>Sphingobacterium</taxon>
    </lineage>
</organism>
<protein>
    <submittedName>
        <fullName evidence="1">Uncharacterized protein</fullName>
    </submittedName>
</protein>
<evidence type="ECO:0000313" key="1">
    <source>
        <dbReference type="EMBL" id="TYP97111.1"/>
    </source>
</evidence>
<dbReference type="NCBIfam" id="NF047658">
    <property type="entry name" value="HYC_CC_PP"/>
    <property type="match status" value="1"/>
</dbReference>
<dbReference type="OrthoDB" id="1252385at2"/>
<reference evidence="1 2" key="1">
    <citation type="submission" date="2019-07" db="EMBL/GenBank/DDBJ databases">
        <title>Genomic Encyclopedia of Archaeal and Bacterial Type Strains, Phase II (KMG-II): from individual species to whole genera.</title>
        <authorList>
            <person name="Goeker M."/>
        </authorList>
    </citation>
    <scope>NUCLEOTIDE SEQUENCE [LARGE SCALE GENOMIC DNA]</scope>
    <source>
        <strain evidence="1 2">DSM 18850</strain>
    </source>
</reference>
<evidence type="ECO:0000313" key="2">
    <source>
        <dbReference type="Proteomes" id="UP000325105"/>
    </source>
</evidence>
<gene>
    <name evidence="1" type="ORF">BC792_10337</name>
</gene>
<dbReference type="RefSeq" id="WP_148907518.1">
    <property type="nucleotide sequence ID" value="NZ_VNHX01000003.1"/>
</dbReference>
<accession>A0A5S5DMM2</accession>
<keyword evidence="2" id="KW-1185">Reference proteome</keyword>
<dbReference type="Proteomes" id="UP000325105">
    <property type="component" value="Unassembled WGS sequence"/>
</dbReference>
<comment type="caution">
    <text evidence="1">The sequence shown here is derived from an EMBL/GenBank/DDBJ whole genome shotgun (WGS) entry which is preliminary data.</text>
</comment>
<dbReference type="Pfam" id="PF26622">
    <property type="entry name" value="DUF8199"/>
    <property type="match status" value="1"/>
</dbReference>
<dbReference type="InterPro" id="IPR058060">
    <property type="entry name" value="HYC_CC_PP"/>
</dbReference>
<dbReference type="EMBL" id="VNHX01000003">
    <property type="protein sequence ID" value="TYP97111.1"/>
    <property type="molecule type" value="Genomic_DNA"/>
</dbReference>
<proteinExistence type="predicted"/>
<dbReference type="AlphaFoldDB" id="A0A5S5DMM2"/>